<dbReference type="RefSeq" id="WP_048409150.1">
    <property type="nucleotide sequence ID" value="NZ_JAJOHW010000196.1"/>
</dbReference>
<keyword evidence="2" id="KW-1185">Reference proteome</keyword>
<evidence type="ECO:0000313" key="1">
    <source>
        <dbReference type="EMBL" id="MFC4489672.1"/>
    </source>
</evidence>
<sequence>MRISEDEFALDVIDGEPAIITQPCMIGQPGSEWEGSPVFKKTYLLELISRSLEHDVIKLEDIQSLIQKTGQRR</sequence>
<reference evidence="2" key="1">
    <citation type="journal article" date="2019" name="Int. J. Syst. Evol. Microbiol.">
        <title>The Global Catalogue of Microorganisms (GCM) 10K type strain sequencing project: providing services to taxonomists for standard genome sequencing and annotation.</title>
        <authorList>
            <consortium name="The Broad Institute Genomics Platform"/>
            <consortium name="The Broad Institute Genome Sequencing Center for Infectious Disease"/>
            <person name="Wu L."/>
            <person name="Ma J."/>
        </authorList>
    </citation>
    <scope>NUCLEOTIDE SEQUENCE [LARGE SCALE GENOMIC DNA]</scope>
    <source>
        <strain evidence="2">CGMCC 4.7608</strain>
    </source>
</reference>
<proteinExistence type="predicted"/>
<name>A0ABV8ZRU4_9NEIS</name>
<dbReference type="Proteomes" id="UP001595999">
    <property type="component" value="Unassembled WGS sequence"/>
</dbReference>
<evidence type="ECO:0000313" key="2">
    <source>
        <dbReference type="Proteomes" id="UP001595999"/>
    </source>
</evidence>
<organism evidence="1 2">
    <name type="scientific">Chromobacterium aquaticum</name>
    <dbReference type="NCBI Taxonomy" id="467180"/>
    <lineage>
        <taxon>Bacteria</taxon>
        <taxon>Pseudomonadati</taxon>
        <taxon>Pseudomonadota</taxon>
        <taxon>Betaproteobacteria</taxon>
        <taxon>Neisseriales</taxon>
        <taxon>Chromobacteriaceae</taxon>
        <taxon>Chromobacterium</taxon>
    </lineage>
</organism>
<dbReference type="EMBL" id="JBHSEK010000004">
    <property type="protein sequence ID" value="MFC4489672.1"/>
    <property type="molecule type" value="Genomic_DNA"/>
</dbReference>
<protein>
    <submittedName>
        <fullName evidence="1">Uncharacterized protein</fullName>
    </submittedName>
</protein>
<gene>
    <name evidence="1" type="ORF">ACFO0R_08555</name>
</gene>
<comment type="caution">
    <text evidence="1">The sequence shown here is derived from an EMBL/GenBank/DDBJ whole genome shotgun (WGS) entry which is preliminary data.</text>
</comment>
<accession>A0ABV8ZRU4</accession>